<dbReference type="FunFam" id="3.30.40.10:FF:000038">
    <property type="entry name" value="E3 ubiquitin-protein ligase listerin"/>
    <property type="match status" value="1"/>
</dbReference>
<comment type="pathway">
    <text evidence="3 16">Protein modification; protein ubiquitination.</text>
</comment>
<keyword evidence="11 15" id="KW-0863">Zinc-finger</keyword>
<comment type="catalytic activity">
    <reaction evidence="1 16">
        <text>S-ubiquitinyl-[E2 ubiquitin-conjugating enzyme]-L-cysteine + [acceptor protein]-L-lysine = [E2 ubiquitin-conjugating enzyme]-L-cysteine + N(6)-ubiquitinyl-[acceptor protein]-L-lysine.</text>
        <dbReference type="EC" id="2.3.2.27"/>
    </reaction>
</comment>
<dbReference type="GO" id="GO:1990112">
    <property type="term" value="C:RQC complex"/>
    <property type="evidence" value="ECO:0007669"/>
    <property type="project" value="UniProtKB-UniRule"/>
</dbReference>
<dbReference type="CDD" id="cd16491">
    <property type="entry name" value="RING-CH-C4HC3_LTN1"/>
    <property type="match status" value="1"/>
</dbReference>
<dbReference type="GO" id="GO:0008270">
    <property type="term" value="F:zinc ion binding"/>
    <property type="evidence" value="ECO:0007669"/>
    <property type="project" value="UniProtKB-KW"/>
</dbReference>
<dbReference type="GO" id="GO:0043023">
    <property type="term" value="F:ribosomal large subunit binding"/>
    <property type="evidence" value="ECO:0007669"/>
    <property type="project" value="TreeGrafter"/>
</dbReference>
<dbReference type="Pfam" id="PF23009">
    <property type="entry name" value="UBC_like"/>
    <property type="match status" value="1"/>
</dbReference>
<dbReference type="Pfam" id="PF22958">
    <property type="entry name" value="Ltn1_1st"/>
    <property type="match status" value="1"/>
</dbReference>
<evidence type="ECO:0000256" key="6">
    <source>
        <dbReference type="ARBA" id="ARBA00017157"/>
    </source>
</evidence>
<keyword evidence="17" id="KW-0812">Transmembrane</keyword>
<keyword evidence="8 16" id="KW-0808">Transferase</keyword>
<feature type="transmembrane region" description="Helical" evidence="17">
    <location>
        <begin position="1382"/>
        <end position="1403"/>
    </location>
</feature>
<keyword evidence="12 16" id="KW-0833">Ubl conjugation pathway</keyword>
<dbReference type="InterPro" id="IPR016024">
    <property type="entry name" value="ARM-type_fold"/>
</dbReference>
<dbReference type="Proteomes" id="UP001175000">
    <property type="component" value="Unassembled WGS sequence"/>
</dbReference>
<keyword evidence="7" id="KW-0963">Cytoplasm</keyword>
<dbReference type="Gene3D" id="3.30.40.10">
    <property type="entry name" value="Zinc/RING finger domain, C3HC4 (zinc finger)"/>
    <property type="match status" value="1"/>
</dbReference>
<dbReference type="InterPro" id="IPR054476">
    <property type="entry name" value="Ltn1_N"/>
</dbReference>
<dbReference type="GO" id="GO:0072344">
    <property type="term" value="P:rescue of stalled ribosome"/>
    <property type="evidence" value="ECO:0007669"/>
    <property type="project" value="UniProtKB-UniRule"/>
</dbReference>
<keyword evidence="17" id="KW-0472">Membrane</keyword>
<evidence type="ECO:0000256" key="14">
    <source>
        <dbReference type="ARBA" id="ARBA00055150"/>
    </source>
</evidence>
<dbReference type="SUPFAM" id="SSF48371">
    <property type="entry name" value="ARM repeat"/>
    <property type="match status" value="1"/>
</dbReference>
<dbReference type="InterPro" id="IPR039804">
    <property type="entry name" value="RING-CH-C4HC3_LTN1"/>
</dbReference>
<accession>A0AA39WSJ6</accession>
<comment type="function">
    <text evidence="14">E3 ubiquitin-protein ligase component of the ribosome quality control complex (RQC), a ribosome-associated complex that mediates ubiquitination and extraction of incompletely synthesized nascent chains for proteasomal degradation. Mediates ubiquitination of proteins derived from mRNAs lacking stop codons (non-stop proteins) and other translation arrest products induced by poly-lysine sequences and tandem rare codons. Ubiquitination leads to CDC48 recruitment for extraction and degradation of the incomplete translation product. May indirectly play a role in chromatin function and transcription.</text>
</comment>
<dbReference type="EC" id="2.3.2.27" evidence="5 16"/>
<evidence type="ECO:0000256" key="7">
    <source>
        <dbReference type="ARBA" id="ARBA00022490"/>
    </source>
</evidence>
<comment type="function">
    <text evidence="16">E3 ubiquitin-protein ligase. Component of the ribosome quality control complex (RQC), a ribosome-associated complex that mediates ubiquitination and extraction of incompletely synthesized nascent chains for proteasomal degradation.</text>
</comment>
<evidence type="ECO:0000256" key="17">
    <source>
        <dbReference type="SAM" id="Phobius"/>
    </source>
</evidence>
<dbReference type="GO" id="GO:1990116">
    <property type="term" value="P:ribosome-associated ubiquitin-dependent protein catabolic process"/>
    <property type="evidence" value="ECO:0007669"/>
    <property type="project" value="UniProtKB-UniRule"/>
</dbReference>
<dbReference type="GO" id="GO:0061630">
    <property type="term" value="F:ubiquitin protein ligase activity"/>
    <property type="evidence" value="ECO:0007669"/>
    <property type="project" value="UniProtKB-UniRule"/>
</dbReference>
<dbReference type="PANTHER" id="PTHR12389:SF0">
    <property type="entry name" value="E3 UBIQUITIN-PROTEIN LIGASE LISTERIN"/>
    <property type="match status" value="1"/>
</dbReference>
<reference evidence="19" key="1">
    <citation type="submission" date="2023-06" db="EMBL/GenBank/DDBJ databases">
        <title>Genome-scale phylogeny and comparative genomics of the fungal order Sordariales.</title>
        <authorList>
            <consortium name="Lawrence Berkeley National Laboratory"/>
            <person name="Hensen N."/>
            <person name="Bonometti L."/>
            <person name="Westerberg I."/>
            <person name="Brannstrom I.O."/>
            <person name="Guillou S."/>
            <person name="Cros-Aarteil S."/>
            <person name="Calhoun S."/>
            <person name="Haridas S."/>
            <person name="Kuo A."/>
            <person name="Mondo S."/>
            <person name="Pangilinan J."/>
            <person name="Riley R."/>
            <person name="Labutti K."/>
            <person name="Andreopoulos B."/>
            <person name="Lipzen A."/>
            <person name="Chen C."/>
            <person name="Yanf M."/>
            <person name="Daum C."/>
            <person name="Ng V."/>
            <person name="Clum A."/>
            <person name="Steindorff A."/>
            <person name="Ohm R."/>
            <person name="Martin F."/>
            <person name="Silar P."/>
            <person name="Natvig D."/>
            <person name="Lalanne C."/>
            <person name="Gautier V."/>
            <person name="Ament-Velasquez S.L."/>
            <person name="Kruys A."/>
            <person name="Hutchinson M.I."/>
            <person name="Powell A.J."/>
            <person name="Barry K."/>
            <person name="Miller A.N."/>
            <person name="Grigoriev I.V."/>
            <person name="Debuchy R."/>
            <person name="Gladieux P."/>
            <person name="Thoren M.H."/>
            <person name="Johannesson H."/>
        </authorList>
    </citation>
    <scope>NUCLEOTIDE SEQUENCE</scope>
    <source>
        <strain evidence="19">CBS 606.72</strain>
    </source>
</reference>
<keyword evidence="10" id="KW-0677">Repeat</keyword>
<dbReference type="Pfam" id="PF22999">
    <property type="entry name" value="LTN1_E3_ligase_6th"/>
    <property type="match status" value="1"/>
</dbReference>
<keyword evidence="17" id="KW-1133">Transmembrane helix</keyword>
<sequence length="1605" mass="176311">MKRTTKFGTPLGSSPGGFGAFSSSTTLSYITPPPDLSSIPQEVVVPFKNLLKKDSITKAKALDEILSYVRGHNGELDESILDAWAHLYARVSIDNSRTVRELSHTLLLELLKSARKRMERRIPSMVGPWLAGTFDKDRVVSRAATNGLSLFLDTKEKGNKFWVKCQAQILKYATEAVLETPDTLSDERSSTKEDSLAKYYRVVSSSLSLVLNLMDKVEMPVIEDALARYLEVEAVWSMAAAEDGFVRKTLFQLLQTVLDKKPELLKPRLSQIGKILIADGLKSTQTGSAGDLVKALTKLTQTFPVVWGTKSHPLQRVRPFVEKGSQGSSSAYWQDLDHLLKALPEKGMSTEIATSFLKSVRAGITNRLEPRTNAPQAWSVYMNSFMGLLKAAEPDASFVQHNLFPLLQQYLQPTPDLLAWASPATITLSPKIWRAVASHPDPDIRASVGEEWEKLRGAFLLQITNSLPEVSKDHQKSQQAVAISGQHWFGLVGAVLADLGQGTETAEDQALRNVLTRASIAILKGSLELLVRRNYKPFGAASVLQSAFEKVPELCAEHRFIAALFPLEDSEKLTLIVTSPSLPYLVSCLDSLSSTLPEKFSTIWAALVDSALQSQPDVAVAAANALIRLPAATKLAQRHEALQVSLVAAWLACAGGNGDASSWELCESSLGFGTITDGSLTAITADIVRQLDVSESSGPALKALKLITEEKPGLVSQHRATHMDLVTKLLALTELEDKDVSVQAAALQAHLDQKVAGQSPLVKIIQNNLEDAAASSLSLDVLVQRAISTFKSGSVPIEELFPSSNAWLTELGPFLQSAPNPSLSLTSSMGGAYFLAKGSGAKRRRTRRDAKGRSIPARMAVYTSSLLMSELPLTSLPEDFHLELLYLLGLTVELAADQLTTMETGGLWETVGDGEDAANEIQDLTTLSQKIINDIAVETTNWRGGDLSGNTVAERLIKFALQHSQDFSTASLYSAKVLSSLLQALVETHGVPTRLDEWLAKLGVVKVSTKTTFAAIAVLVGFGEALGSSETVKTLSNRVVSEMIGAMPGLERTLYSIVLLNVCLSVYNAGEAPVDARKQTLALKQITSWTDTPDEMSDSLAAEACKGILRVLPSVQGVYGPYWEQAIGFCIKLWTEREVPAHPTTRLPYVHASLKLIAALVEAPEDASDDLTEAVAQRSQDISKGLIELLKAPREATQPSLIVDTILCRMLERIPLGHIGDLEALYGLVAADSREIQTAAFGLLHRALPAVQEQLSVDILLEKKDASLPDELLSLLLDAPTLEMYPEEVLDQFPPAVRSYLLAWHLIFDAYSKASYKVQNDYSESLKKQNFVEPFLNFVFDVLGHSAGHPLNLDKEGLTPDFIRSYDIKLANNETGERNMDWLLIHLLFLTLKYIPGLFRMWFLDCRSKQTKVALQPWLEKYFSPLIISDVLDAVVEWAEKQEEPVEDEKELQVKVSRAAREVTAGYEIDEDQASIVIRIPPAFPLATCEVASIKRVAVGEEKWKNWLLATQGVIRFQNGGIIDGLSTFRRNIVGSLKGQTECAICYSIVASDKMLPDKECGTCHHSYHRICLYKWFQNSGRNSCPLCRNPIDYLGMDTKRNWKT</sequence>
<evidence type="ECO:0000256" key="9">
    <source>
        <dbReference type="ARBA" id="ARBA00022723"/>
    </source>
</evidence>
<dbReference type="InterPro" id="IPR057030">
    <property type="entry name" value="TPR_Rkr-1"/>
</dbReference>
<dbReference type="InterPro" id="IPR054478">
    <property type="entry name" value="LTN1_UBC"/>
</dbReference>
<evidence type="ECO:0000256" key="8">
    <source>
        <dbReference type="ARBA" id="ARBA00022679"/>
    </source>
</evidence>
<evidence type="ECO:0000256" key="2">
    <source>
        <dbReference type="ARBA" id="ARBA00004514"/>
    </source>
</evidence>
<feature type="domain" description="RING-type" evidence="18">
    <location>
        <begin position="1543"/>
        <end position="1589"/>
    </location>
</feature>
<name>A0AA39WSJ6_9PEZI</name>
<dbReference type="PROSITE" id="PS50089">
    <property type="entry name" value="ZF_RING_2"/>
    <property type="match status" value="1"/>
</dbReference>
<comment type="caution">
    <text evidence="19">The sequence shown here is derived from an EMBL/GenBank/DDBJ whole genome shotgun (WGS) entry which is preliminary data.</text>
</comment>
<comment type="subunit">
    <text evidence="16">Component of the ribosome quality control complex (RQC).</text>
</comment>
<dbReference type="InterPro" id="IPR013083">
    <property type="entry name" value="Znf_RING/FYVE/PHD"/>
</dbReference>
<dbReference type="InterPro" id="IPR001841">
    <property type="entry name" value="Znf_RING"/>
</dbReference>
<evidence type="ECO:0000256" key="12">
    <source>
        <dbReference type="ARBA" id="ARBA00022786"/>
    </source>
</evidence>
<evidence type="ECO:0000256" key="1">
    <source>
        <dbReference type="ARBA" id="ARBA00000900"/>
    </source>
</evidence>
<gene>
    <name evidence="19" type="ORF">B0T14DRAFT_567308</name>
</gene>
<dbReference type="InterPro" id="IPR039795">
    <property type="entry name" value="LTN1/Rkr1"/>
</dbReference>
<dbReference type="EMBL" id="JAULSU010000004">
    <property type="protein sequence ID" value="KAK0620565.1"/>
    <property type="molecule type" value="Genomic_DNA"/>
</dbReference>
<dbReference type="SUPFAM" id="SSF57850">
    <property type="entry name" value="RING/U-box"/>
    <property type="match status" value="1"/>
</dbReference>
<dbReference type="SMART" id="SM00184">
    <property type="entry name" value="RING"/>
    <property type="match status" value="1"/>
</dbReference>
<dbReference type="SMART" id="SM01197">
    <property type="entry name" value="FANCL_C"/>
    <property type="match status" value="1"/>
</dbReference>
<organism evidence="19 20">
    <name type="scientific">Immersiella caudata</name>
    <dbReference type="NCBI Taxonomy" id="314043"/>
    <lineage>
        <taxon>Eukaryota</taxon>
        <taxon>Fungi</taxon>
        <taxon>Dikarya</taxon>
        <taxon>Ascomycota</taxon>
        <taxon>Pezizomycotina</taxon>
        <taxon>Sordariomycetes</taxon>
        <taxon>Sordariomycetidae</taxon>
        <taxon>Sordariales</taxon>
        <taxon>Lasiosphaeriaceae</taxon>
        <taxon>Immersiella</taxon>
    </lineage>
</organism>
<comment type="subcellular location">
    <subcellularLocation>
        <location evidence="2">Cytoplasm</location>
        <location evidence="2">Cytosol</location>
    </subcellularLocation>
</comment>
<protein>
    <recommendedName>
        <fullName evidence="6 16">E3 ubiquitin-protein ligase listerin</fullName>
        <ecNumber evidence="5 16">2.3.2.27</ecNumber>
    </recommendedName>
    <alternativeName>
        <fullName evidence="16">RING-type E3 ubiquitin transferase listerin</fullName>
    </alternativeName>
</protein>
<evidence type="ECO:0000256" key="13">
    <source>
        <dbReference type="ARBA" id="ARBA00022833"/>
    </source>
</evidence>
<dbReference type="Pfam" id="PF23280">
    <property type="entry name" value="TPR_26"/>
    <property type="match status" value="1"/>
</dbReference>
<evidence type="ECO:0000259" key="18">
    <source>
        <dbReference type="PROSITE" id="PS50089"/>
    </source>
</evidence>
<keyword evidence="9 16" id="KW-0479">Metal-binding</keyword>
<evidence type="ECO:0000256" key="11">
    <source>
        <dbReference type="ARBA" id="ARBA00022771"/>
    </source>
</evidence>
<evidence type="ECO:0000256" key="15">
    <source>
        <dbReference type="PROSITE-ProRule" id="PRU00175"/>
    </source>
</evidence>
<dbReference type="PANTHER" id="PTHR12389">
    <property type="entry name" value="ZINC FINGER PROTEIN 294"/>
    <property type="match status" value="1"/>
</dbReference>
<dbReference type="InterPro" id="IPR054477">
    <property type="entry name" value="LTN1_E3_ligase_6th"/>
</dbReference>
<evidence type="ECO:0000313" key="20">
    <source>
        <dbReference type="Proteomes" id="UP001175000"/>
    </source>
</evidence>
<evidence type="ECO:0000313" key="19">
    <source>
        <dbReference type="EMBL" id="KAK0620565.1"/>
    </source>
</evidence>
<evidence type="ECO:0000256" key="4">
    <source>
        <dbReference type="ARBA" id="ARBA00007997"/>
    </source>
</evidence>
<evidence type="ECO:0000256" key="3">
    <source>
        <dbReference type="ARBA" id="ARBA00004906"/>
    </source>
</evidence>
<evidence type="ECO:0000256" key="16">
    <source>
        <dbReference type="RuleBase" id="RU367090"/>
    </source>
</evidence>
<comment type="similarity">
    <text evidence="4 16">Belongs to the LTN1 family.</text>
</comment>
<dbReference type="Pfam" id="PF13639">
    <property type="entry name" value="zf-RING_2"/>
    <property type="match status" value="1"/>
</dbReference>
<dbReference type="GO" id="GO:0005829">
    <property type="term" value="C:cytosol"/>
    <property type="evidence" value="ECO:0007669"/>
    <property type="project" value="UniProtKB-SubCell"/>
</dbReference>
<keyword evidence="13 16" id="KW-0862">Zinc</keyword>
<evidence type="ECO:0000256" key="10">
    <source>
        <dbReference type="ARBA" id="ARBA00022737"/>
    </source>
</evidence>
<proteinExistence type="inferred from homology"/>
<keyword evidence="20" id="KW-1185">Reference proteome</keyword>
<evidence type="ECO:0000256" key="5">
    <source>
        <dbReference type="ARBA" id="ARBA00012483"/>
    </source>
</evidence>